<name>A0ABV0J0Y0_9NEIS</name>
<comment type="caution">
    <text evidence="1">The sequence shown here is derived from an EMBL/GenBank/DDBJ whole genome shotgun (WGS) entry which is preliminary data.</text>
</comment>
<evidence type="ECO:0000313" key="2">
    <source>
        <dbReference type="Proteomes" id="UP001462502"/>
    </source>
</evidence>
<evidence type="ECO:0000313" key="1">
    <source>
        <dbReference type="EMBL" id="MEO9387194.1"/>
    </source>
</evidence>
<keyword evidence="2" id="KW-1185">Reference proteome</keyword>
<dbReference type="Gene3D" id="3.30.420.10">
    <property type="entry name" value="Ribonuclease H-like superfamily/Ribonuclease H"/>
    <property type="match status" value="1"/>
</dbReference>
<reference evidence="1 2" key="1">
    <citation type="submission" date="2024-05" db="EMBL/GenBank/DDBJ databases">
        <authorList>
            <person name="De Oliveira J.P."/>
            <person name="Noriler S.A."/>
            <person name="De Oliveira A.G."/>
            <person name="Sipoli D.S."/>
        </authorList>
    </citation>
    <scope>NUCLEOTIDE SEQUENCE [LARGE SCALE GENOMIC DNA]</scope>
    <source>
        <strain evidence="1 2">LABIM192</strain>
    </source>
</reference>
<dbReference type="Proteomes" id="UP001462502">
    <property type="component" value="Unassembled WGS sequence"/>
</dbReference>
<gene>
    <name evidence="1" type="ORF">ABI908_24165</name>
</gene>
<organism evidence="1 2">
    <name type="scientific">Chromobacterium phragmitis</name>
    <dbReference type="NCBI Taxonomy" id="2202141"/>
    <lineage>
        <taxon>Bacteria</taxon>
        <taxon>Pseudomonadati</taxon>
        <taxon>Pseudomonadota</taxon>
        <taxon>Betaproteobacteria</taxon>
        <taxon>Neisseriales</taxon>
        <taxon>Chromobacteriaceae</taxon>
        <taxon>Chromobacterium</taxon>
    </lineage>
</organism>
<dbReference type="InterPro" id="IPR036397">
    <property type="entry name" value="RNaseH_sf"/>
</dbReference>
<dbReference type="InterPro" id="IPR012337">
    <property type="entry name" value="RNaseH-like_sf"/>
</dbReference>
<dbReference type="RefSeq" id="WP_347937978.1">
    <property type="nucleotide sequence ID" value="NZ_JBDXMI010000015.1"/>
</dbReference>
<protein>
    <submittedName>
        <fullName evidence="1">Uncharacterized protein</fullName>
    </submittedName>
</protein>
<dbReference type="SUPFAM" id="SSF53098">
    <property type="entry name" value="Ribonuclease H-like"/>
    <property type="match status" value="1"/>
</dbReference>
<accession>A0ABV0J0Y0</accession>
<proteinExistence type="predicted"/>
<sequence length="192" mass="21350">MGKIVDVLGFDPSLRNWGVCHAGLDIETGEFEIKDLILLQTESESKKNVIKQSDDLRSCREQFERVTKLCEGKAFAVSEIPFVNPRGYASANFNAGVVLGLLGSLPIPLIQVFPQDVKRIFTGMKDACKEEMIEEAVKRYPNAPWKMRKFRGAMKLTSDNEHLADAVAVLHAGMATEQYKQLASLYRSALAA</sequence>
<dbReference type="EMBL" id="JBDXMI010000015">
    <property type="protein sequence ID" value="MEO9387194.1"/>
    <property type="molecule type" value="Genomic_DNA"/>
</dbReference>